<reference evidence="1 2" key="1">
    <citation type="journal article" date="2014" name="Genome Announc.">
        <title>Draft Genome Sequence of Marine Flavobacterium Jejuia pallidilutea Strain 11shimoA1 and Pigmentation Mutants.</title>
        <authorList>
            <person name="Takatani N."/>
            <person name="Nakanishi M."/>
            <person name="Meirelles P."/>
            <person name="Mino S."/>
            <person name="Suda W."/>
            <person name="Oshima K."/>
            <person name="Hattori M."/>
            <person name="Ohkuma M."/>
            <person name="Hosokawa M."/>
            <person name="Miyashita K."/>
            <person name="Thompson F.L."/>
            <person name="Niwa A."/>
            <person name="Sawabe T."/>
            <person name="Sawabe T."/>
        </authorList>
    </citation>
    <scope>NUCLEOTIDE SEQUENCE [LARGE SCALE GENOMIC DNA]</scope>
    <source>
        <strain evidence="1 2">JCM 19301</strain>
    </source>
</reference>
<proteinExistence type="predicted"/>
<gene>
    <name evidence="1" type="ORF">JCM19301_1761</name>
</gene>
<name>A0A090VTL1_9FLAO</name>
<dbReference type="AlphaFoldDB" id="A0A090VTL1"/>
<organism evidence="1 2">
    <name type="scientific">Jejuia pallidilutea</name>
    <dbReference type="NCBI Taxonomy" id="504487"/>
    <lineage>
        <taxon>Bacteria</taxon>
        <taxon>Pseudomonadati</taxon>
        <taxon>Bacteroidota</taxon>
        <taxon>Flavobacteriia</taxon>
        <taxon>Flavobacteriales</taxon>
        <taxon>Flavobacteriaceae</taxon>
        <taxon>Jejuia</taxon>
    </lineage>
</organism>
<dbReference type="EMBL" id="BBNR01000015">
    <property type="protein sequence ID" value="GAL68046.1"/>
    <property type="molecule type" value="Genomic_DNA"/>
</dbReference>
<evidence type="ECO:0000313" key="2">
    <source>
        <dbReference type="Proteomes" id="UP000029641"/>
    </source>
</evidence>
<dbReference type="Proteomes" id="UP000029641">
    <property type="component" value="Unassembled WGS sequence"/>
</dbReference>
<evidence type="ECO:0000313" key="1">
    <source>
        <dbReference type="EMBL" id="GAL68046.1"/>
    </source>
</evidence>
<accession>A0A090VTL1</accession>
<sequence>MVLLGLFFIDVLIVFAGKQKIEAKRIVPDKFSNGDTNQIKIYIKNNYAFVAYAEIIDEVPEQFQIRNFKIKATIYPKKDKFIFYNLTPKERGEYHFGFLNIYASSAIKLVAKRFMFENEVWCPPIPALNN</sequence>
<protein>
    <submittedName>
        <fullName evidence="1">Possible conserved membrane protein</fullName>
    </submittedName>
</protein>
<comment type="caution">
    <text evidence="1">The sequence shown here is derived from an EMBL/GenBank/DDBJ whole genome shotgun (WGS) entry which is preliminary data.</text>
</comment>